<dbReference type="InterPro" id="IPR012338">
    <property type="entry name" value="Beta-lactam/transpept-like"/>
</dbReference>
<comment type="caution">
    <text evidence="2">The sequence shown here is derived from an EMBL/GenBank/DDBJ whole genome shotgun (WGS) entry which is preliminary data.</text>
</comment>
<keyword evidence="1" id="KW-0732">Signal</keyword>
<dbReference type="EMBL" id="JBHLTC010000001">
    <property type="protein sequence ID" value="MFC0622561.1"/>
    <property type="molecule type" value="Genomic_DNA"/>
</dbReference>
<name>A0ABV6QD82_9ACTN</name>
<dbReference type="Proteomes" id="UP001589890">
    <property type="component" value="Unassembled WGS sequence"/>
</dbReference>
<feature type="signal peptide" evidence="1">
    <location>
        <begin position="1"/>
        <end position="20"/>
    </location>
</feature>
<evidence type="ECO:0000313" key="3">
    <source>
        <dbReference type="Proteomes" id="UP001589890"/>
    </source>
</evidence>
<gene>
    <name evidence="2" type="ORF">ACFFGN_00695</name>
</gene>
<protein>
    <submittedName>
        <fullName evidence="2">SH3 domain-containing protein</fullName>
    </submittedName>
</protein>
<reference evidence="2 3" key="1">
    <citation type="submission" date="2024-09" db="EMBL/GenBank/DDBJ databases">
        <authorList>
            <person name="Sun Q."/>
            <person name="Mori K."/>
        </authorList>
    </citation>
    <scope>NUCLEOTIDE SEQUENCE [LARGE SCALE GENOMIC DNA]</scope>
    <source>
        <strain evidence="2 3">CGMCC 1.15906</strain>
    </source>
</reference>
<proteinExistence type="predicted"/>
<feature type="chain" id="PRO_5046909376" evidence="1">
    <location>
        <begin position="21"/>
        <end position="366"/>
    </location>
</feature>
<accession>A0ABV6QD82</accession>
<evidence type="ECO:0000256" key="1">
    <source>
        <dbReference type="SAM" id="SignalP"/>
    </source>
</evidence>
<organism evidence="2 3">
    <name type="scientific">Kribbella deserti</name>
    <dbReference type="NCBI Taxonomy" id="1926257"/>
    <lineage>
        <taxon>Bacteria</taxon>
        <taxon>Bacillati</taxon>
        <taxon>Actinomycetota</taxon>
        <taxon>Actinomycetes</taxon>
        <taxon>Propionibacteriales</taxon>
        <taxon>Kribbellaceae</taxon>
        <taxon>Kribbella</taxon>
    </lineage>
</organism>
<dbReference type="RefSeq" id="WP_380043239.1">
    <property type="nucleotide sequence ID" value="NZ_JBHLTC010000001.1"/>
</dbReference>
<sequence length="366" mass="38712">MGFLRGTLSIALAGSSVLLAAAVNPLPSTAGADAVVVPPGVTAGVAVFDRRTGTFTERLNPDLQFRSASVVKLLIVLDYLWDRGPAYDIPAADRARLDVMLQSSDDSAASYYWDVRGGGAIIDRMVPRLGLTHTTRPPATHPGFWGYVALTAADTIRIYRYLLDQAPAPVRDYVMGNLYQATRCGTDGFDQYFGIASVFDLAFSVKQGWSGFNNSGGCATPSKAAGVDLVQEALHTTGTVGTDDRSIVAVYTLHPDGTPYGKAYTDLTRITRGLNVPGGIRAPGSWHTTYGSGVRVRTAPNTSGGVLGTLPAGVDVLVSCQQKGQVISAPPRTSDWWAYLPKYGGYVTNVYVGSGAAKLPGVPDCQ</sequence>
<dbReference type="SUPFAM" id="SSF56601">
    <property type="entry name" value="beta-lactamase/transpeptidase-like"/>
    <property type="match status" value="1"/>
</dbReference>
<dbReference type="Gene3D" id="3.40.710.10">
    <property type="entry name" value="DD-peptidase/beta-lactamase superfamily"/>
    <property type="match status" value="1"/>
</dbReference>
<evidence type="ECO:0000313" key="2">
    <source>
        <dbReference type="EMBL" id="MFC0622561.1"/>
    </source>
</evidence>
<keyword evidence="3" id="KW-1185">Reference proteome</keyword>